<dbReference type="InterPro" id="IPR009145">
    <property type="entry name" value="U2AF_small"/>
</dbReference>
<dbReference type="InterPro" id="IPR035979">
    <property type="entry name" value="RBD_domain_sf"/>
</dbReference>
<feature type="compositionally biased region" description="Low complexity" evidence="6">
    <location>
        <begin position="1"/>
        <end position="13"/>
    </location>
</feature>
<keyword evidence="1 5" id="KW-0479">Metal-binding</keyword>
<dbReference type="Pfam" id="PF00642">
    <property type="entry name" value="zf-CCCH"/>
    <property type="match status" value="1"/>
</dbReference>
<dbReference type="PRINTS" id="PR01848">
    <property type="entry name" value="U2AUXFACTOR"/>
</dbReference>
<feature type="zinc finger region" description="C3H1-type" evidence="5">
    <location>
        <begin position="162"/>
        <end position="190"/>
    </location>
</feature>
<dbReference type="PROSITE" id="PS50103">
    <property type="entry name" value="ZF_C3H1"/>
    <property type="match status" value="2"/>
</dbReference>
<evidence type="ECO:0000256" key="5">
    <source>
        <dbReference type="PROSITE-ProRule" id="PRU00723"/>
    </source>
</evidence>
<feature type="compositionally biased region" description="Basic and acidic residues" evidence="6">
    <location>
        <begin position="339"/>
        <end position="358"/>
    </location>
</feature>
<dbReference type="Gene3D" id="3.30.70.330">
    <property type="match status" value="1"/>
</dbReference>
<feature type="region of interest" description="Disordered" evidence="6">
    <location>
        <begin position="339"/>
        <end position="374"/>
    </location>
</feature>
<name>A0A9W7L7Z8_9STRA</name>
<evidence type="ECO:0000256" key="4">
    <source>
        <dbReference type="ARBA" id="ARBA00022833"/>
    </source>
</evidence>
<keyword evidence="9" id="KW-1185">Reference proteome</keyword>
<dbReference type="GO" id="GO:0000398">
    <property type="term" value="P:mRNA splicing, via spliceosome"/>
    <property type="evidence" value="ECO:0007669"/>
    <property type="project" value="InterPro"/>
</dbReference>
<evidence type="ECO:0000256" key="6">
    <source>
        <dbReference type="SAM" id="MobiDB-lite"/>
    </source>
</evidence>
<proteinExistence type="predicted"/>
<evidence type="ECO:0000313" key="8">
    <source>
        <dbReference type="EMBL" id="GMI36972.1"/>
    </source>
</evidence>
<feature type="compositionally biased region" description="Low complexity" evidence="6">
    <location>
        <begin position="20"/>
        <end position="30"/>
    </location>
</feature>
<accession>A0A9W7L7Z8</accession>
<dbReference type="InterPro" id="IPR000571">
    <property type="entry name" value="Znf_CCCH"/>
</dbReference>
<feature type="compositionally biased region" description="Gly residues" evidence="6">
    <location>
        <begin position="52"/>
        <end position="79"/>
    </location>
</feature>
<dbReference type="EMBL" id="BRYA01000070">
    <property type="protein sequence ID" value="GMI36972.1"/>
    <property type="molecule type" value="Genomic_DNA"/>
</dbReference>
<sequence>MSHYGSSSSSNNPNNPPPRSYGTTSSSSSRNYDRYSTSERSGYGSAQTDSGRYGGSGGGGGRYGGGGGDRGGYGDRGGGDRGGSYGGGYGGGGGDRGGYRGGGDRGGRYGGGGGYDRGRGGYGGGDRPYGGWQGGGGFGGGNRGGRRDDSVAGHLARIHGTEEDKVNCPFYYKIGACRHGDRCSRKHNMPAFSQTLILKHFWANNPLLTSTKGKTDEELYKEDEVFFDFYEDVFLEASKFGLVEEVVVCDNVGDHMLGHVYIKFNDEEDAADCLTSFKTRYYDQRLADVEFSPVTDFRESRCRQFDDKCCNRGGFCNFMHIKKIPHKFVRSLKEEGRIMKEEEDERRRKEKEERRGRSESSGSSRSRSRSRSED</sequence>
<keyword evidence="3 5" id="KW-0863">Zinc-finger</keyword>
<reference evidence="9" key="1">
    <citation type="journal article" date="2023" name="Commun. Biol.">
        <title>Genome analysis of Parmales, the sister group of diatoms, reveals the evolutionary specialization of diatoms from phago-mixotrophs to photoautotrophs.</title>
        <authorList>
            <person name="Ban H."/>
            <person name="Sato S."/>
            <person name="Yoshikawa S."/>
            <person name="Yamada K."/>
            <person name="Nakamura Y."/>
            <person name="Ichinomiya M."/>
            <person name="Sato N."/>
            <person name="Blanc-Mathieu R."/>
            <person name="Endo H."/>
            <person name="Kuwata A."/>
            <person name="Ogata H."/>
        </authorList>
    </citation>
    <scope>NUCLEOTIDE SEQUENCE [LARGE SCALE GENOMIC DNA]</scope>
</reference>
<evidence type="ECO:0000256" key="2">
    <source>
        <dbReference type="ARBA" id="ARBA00022737"/>
    </source>
</evidence>
<dbReference type="InterPro" id="IPR012677">
    <property type="entry name" value="Nucleotide-bd_a/b_plait_sf"/>
</dbReference>
<dbReference type="GO" id="GO:0008270">
    <property type="term" value="F:zinc ion binding"/>
    <property type="evidence" value="ECO:0007669"/>
    <property type="project" value="UniProtKB-KW"/>
</dbReference>
<keyword evidence="4 5" id="KW-0862">Zinc</keyword>
<dbReference type="OrthoDB" id="423462at2759"/>
<feature type="domain" description="C3H1-type" evidence="7">
    <location>
        <begin position="296"/>
        <end position="323"/>
    </location>
</feature>
<dbReference type="PANTHER" id="PTHR12620">
    <property type="entry name" value="U2 SNRNP AUXILIARY FACTOR, SMALL SUBUNIT"/>
    <property type="match status" value="1"/>
</dbReference>
<dbReference type="SMART" id="SM00356">
    <property type="entry name" value="ZnF_C3H1"/>
    <property type="match status" value="2"/>
</dbReference>
<evidence type="ECO:0000256" key="1">
    <source>
        <dbReference type="ARBA" id="ARBA00022723"/>
    </source>
</evidence>
<dbReference type="SUPFAM" id="SSF54928">
    <property type="entry name" value="RNA-binding domain, RBD"/>
    <property type="match status" value="1"/>
</dbReference>
<dbReference type="Proteomes" id="UP001165065">
    <property type="component" value="Unassembled WGS sequence"/>
</dbReference>
<protein>
    <recommendedName>
        <fullName evidence="7">C3H1-type domain-containing protein</fullName>
    </recommendedName>
</protein>
<evidence type="ECO:0000259" key="7">
    <source>
        <dbReference type="PROSITE" id="PS50103"/>
    </source>
</evidence>
<gene>
    <name evidence="8" type="ORF">TrCOL_g2517</name>
</gene>
<feature type="zinc finger region" description="C3H1-type" evidence="5">
    <location>
        <begin position="296"/>
        <end position="323"/>
    </location>
</feature>
<dbReference type="GO" id="GO:0089701">
    <property type="term" value="C:U2AF complex"/>
    <property type="evidence" value="ECO:0007669"/>
    <property type="project" value="InterPro"/>
</dbReference>
<feature type="domain" description="C3H1-type" evidence="7">
    <location>
        <begin position="162"/>
        <end position="190"/>
    </location>
</feature>
<evidence type="ECO:0000256" key="3">
    <source>
        <dbReference type="ARBA" id="ARBA00022771"/>
    </source>
</evidence>
<keyword evidence="2" id="KW-0677">Repeat</keyword>
<comment type="caution">
    <text evidence="8">The sequence shown here is derived from an EMBL/GenBank/DDBJ whole genome shotgun (WGS) entry which is preliminary data.</text>
</comment>
<feature type="region of interest" description="Disordered" evidence="6">
    <location>
        <begin position="1"/>
        <end position="79"/>
    </location>
</feature>
<evidence type="ECO:0000313" key="9">
    <source>
        <dbReference type="Proteomes" id="UP001165065"/>
    </source>
</evidence>
<dbReference type="GO" id="GO:0003723">
    <property type="term" value="F:RNA binding"/>
    <property type="evidence" value="ECO:0007669"/>
    <property type="project" value="InterPro"/>
</dbReference>
<organism evidence="8 9">
    <name type="scientific">Triparma columacea</name>
    <dbReference type="NCBI Taxonomy" id="722753"/>
    <lineage>
        <taxon>Eukaryota</taxon>
        <taxon>Sar</taxon>
        <taxon>Stramenopiles</taxon>
        <taxon>Ochrophyta</taxon>
        <taxon>Bolidophyceae</taxon>
        <taxon>Parmales</taxon>
        <taxon>Triparmaceae</taxon>
        <taxon>Triparma</taxon>
    </lineage>
</organism>
<dbReference type="AlphaFoldDB" id="A0A9W7L7Z8"/>